<proteinExistence type="predicted"/>
<evidence type="ECO:0000313" key="2">
    <source>
        <dbReference type="Proteomes" id="UP000091918"/>
    </source>
</evidence>
<organism evidence="1 2">
    <name type="scientific">Emergomyces africanus</name>
    <dbReference type="NCBI Taxonomy" id="1955775"/>
    <lineage>
        <taxon>Eukaryota</taxon>
        <taxon>Fungi</taxon>
        <taxon>Dikarya</taxon>
        <taxon>Ascomycota</taxon>
        <taxon>Pezizomycotina</taxon>
        <taxon>Eurotiomycetes</taxon>
        <taxon>Eurotiomycetidae</taxon>
        <taxon>Onygenales</taxon>
        <taxon>Ajellomycetaceae</taxon>
        <taxon>Emergomyces</taxon>
    </lineage>
</organism>
<dbReference type="Proteomes" id="UP000091918">
    <property type="component" value="Unassembled WGS sequence"/>
</dbReference>
<reference evidence="1 2" key="1">
    <citation type="submission" date="2015-07" db="EMBL/GenBank/DDBJ databases">
        <title>Emmonsia species relationships and genome sequence.</title>
        <authorList>
            <person name="Cuomo C.A."/>
            <person name="Schwartz I.S."/>
            <person name="Kenyon C."/>
            <person name="de Hoog G.S."/>
            <person name="Govender N.P."/>
            <person name="Botha A."/>
            <person name="Moreno L."/>
            <person name="de Vries M."/>
            <person name="Munoz J.F."/>
            <person name="Stielow J.B."/>
        </authorList>
    </citation>
    <scope>NUCLEOTIDE SEQUENCE [LARGE SCALE GENOMIC DNA]</scope>
    <source>
        <strain evidence="1 2">CBS 136260</strain>
    </source>
</reference>
<feature type="non-terminal residue" evidence="1">
    <location>
        <position position="1"/>
    </location>
</feature>
<accession>A0A1B7NR77</accession>
<gene>
    <name evidence="1" type="ORF">ACJ72_06542</name>
</gene>
<name>A0A1B7NR77_9EURO</name>
<comment type="caution">
    <text evidence="1">The sequence shown here is derived from an EMBL/GenBank/DDBJ whole genome shotgun (WGS) entry which is preliminary data.</text>
</comment>
<dbReference type="STRING" id="1658172.A0A1B7NR77"/>
<sequence length="112" mass="12010">SENNIHLHGRSADSGALGCVSGNGQLRSASGPPYEQAHLNPIENCREVIIDNQHHGDLLPLHSHRRFSIAETGQLGCARGGFAEEAGRDDEKKDHANVIVTQLREPSAAQVA</sequence>
<evidence type="ECO:0000313" key="1">
    <source>
        <dbReference type="EMBL" id="OAX79137.1"/>
    </source>
</evidence>
<keyword evidence="2" id="KW-1185">Reference proteome</keyword>
<dbReference type="AlphaFoldDB" id="A0A1B7NR77"/>
<dbReference type="OrthoDB" id="4184315at2759"/>
<protein>
    <submittedName>
        <fullName evidence="1">Uncharacterized protein</fullName>
    </submittedName>
</protein>
<dbReference type="EMBL" id="LGUA01001140">
    <property type="protein sequence ID" value="OAX79137.1"/>
    <property type="molecule type" value="Genomic_DNA"/>
</dbReference>